<dbReference type="AlphaFoldDB" id="A0A1R3HFM1"/>
<feature type="domain" description="PB1-like" evidence="3">
    <location>
        <begin position="4"/>
        <end position="103"/>
    </location>
</feature>
<dbReference type="InterPro" id="IPR058594">
    <property type="entry name" value="PB1-like_dom_pln"/>
</dbReference>
<accession>A0A1R3HFM1</accession>
<dbReference type="Gramene" id="OMO69149">
    <property type="protein sequence ID" value="OMO69149"/>
    <property type="gene ID" value="CCACVL1_19648"/>
</dbReference>
<feature type="domain" description="Transposase MuDR plant" evidence="1">
    <location>
        <begin position="258"/>
        <end position="320"/>
    </location>
</feature>
<evidence type="ECO:0000313" key="5">
    <source>
        <dbReference type="Proteomes" id="UP000188268"/>
    </source>
</evidence>
<dbReference type="PANTHER" id="PTHR31973">
    <property type="entry name" value="POLYPROTEIN, PUTATIVE-RELATED"/>
    <property type="match status" value="1"/>
</dbReference>
<dbReference type="Proteomes" id="UP000188268">
    <property type="component" value="Unassembled WGS sequence"/>
</dbReference>
<evidence type="ECO:0000259" key="2">
    <source>
        <dbReference type="Pfam" id="PF10551"/>
    </source>
</evidence>
<dbReference type="EMBL" id="AWWV01012085">
    <property type="protein sequence ID" value="OMO69149.1"/>
    <property type="molecule type" value="Genomic_DNA"/>
</dbReference>
<evidence type="ECO:0000313" key="4">
    <source>
        <dbReference type="EMBL" id="OMO69149.1"/>
    </source>
</evidence>
<dbReference type="PANTHER" id="PTHR31973:SF189">
    <property type="entry name" value="TRANSPOSASE, MUDR, PLANT, MULE TRANSPOSASE DOMAIN PROTEIN-RELATED"/>
    <property type="match status" value="1"/>
</dbReference>
<proteinExistence type="predicted"/>
<sequence length="645" mass="74112">MANDLYTLNLHYHGTFVGEGLNLRYIDGEDGYVDVDPDRFSYFELEGIALEPRFKIKKFKRMYFSVPGLPLYEGLRVVDNDDAANVMCEYMVRHGSIDWYLEHEVDVPVEPSLLLEGPVAEPSVTNDYSEEVRVDQGDTVEPTVDKVFDVNVEEVLVDPADDEVDVEVEVMDDIDHPYFSPETQPPIDDDDTIDEEVAAARANFEEILAEAMGAAEGENLDGHNSDYFNEDEHGDVVDDADEDEMVDSPFPAYMPNLECGMVFKDSSEFKHAVSILVVRENKDIKWSRNDAKFVRGKCMAPNCPWFIYAALNNVTNSFQIRKFQSKHQCKSVWRTRQLTIKVLADMYDHKFRRDPFMKTEDIGYDLKTQVGIGVKNSMIRRAKKAVLDEYLNNFEQQFGRLRSYGLAIMETNPGSRVFIQVQRVVPTAPPVFERITKGELLCVVGRDGNNQMFPLAWALVERENGPKWRWFMQLVGEEVHIGSGLGWTLMIDQMKGINTAIAEIFPDAEHRYCARHIYCNWVKNGNYRDAAKDMKKVPVQKWCRASFNTDSMTEVVDNNLCEAFNGTIVKIRKLPVLTLFEELRRYLMQRIVKKQEECQKWRGNYGPNVWQAIEKGSKIANYCNVFFAGDEGYEVNHGDDRYVVV</sequence>
<dbReference type="Pfam" id="PF26130">
    <property type="entry name" value="PB1-like"/>
    <property type="match status" value="1"/>
</dbReference>
<dbReference type="OrthoDB" id="695246at2759"/>
<name>A0A1R3HFM1_COCAP</name>
<organism evidence="4 5">
    <name type="scientific">Corchorus capsularis</name>
    <name type="common">Jute</name>
    <dbReference type="NCBI Taxonomy" id="210143"/>
    <lineage>
        <taxon>Eukaryota</taxon>
        <taxon>Viridiplantae</taxon>
        <taxon>Streptophyta</taxon>
        <taxon>Embryophyta</taxon>
        <taxon>Tracheophyta</taxon>
        <taxon>Spermatophyta</taxon>
        <taxon>Magnoliopsida</taxon>
        <taxon>eudicotyledons</taxon>
        <taxon>Gunneridae</taxon>
        <taxon>Pentapetalae</taxon>
        <taxon>rosids</taxon>
        <taxon>malvids</taxon>
        <taxon>Malvales</taxon>
        <taxon>Malvaceae</taxon>
        <taxon>Grewioideae</taxon>
        <taxon>Apeibeae</taxon>
        <taxon>Corchorus</taxon>
    </lineage>
</organism>
<protein>
    <submittedName>
        <fullName evidence="4">Transposase, MuDR, plant</fullName>
    </submittedName>
</protein>
<comment type="caution">
    <text evidence="4">The sequence shown here is derived from an EMBL/GenBank/DDBJ whole genome shotgun (WGS) entry which is preliminary data.</text>
</comment>
<dbReference type="OMA" id="SEHECAP"/>
<dbReference type="Pfam" id="PF03108">
    <property type="entry name" value="DBD_Tnp_Mut"/>
    <property type="match status" value="1"/>
</dbReference>
<evidence type="ECO:0000259" key="3">
    <source>
        <dbReference type="Pfam" id="PF26130"/>
    </source>
</evidence>
<feature type="domain" description="MULE transposase" evidence="2">
    <location>
        <begin position="437"/>
        <end position="519"/>
    </location>
</feature>
<dbReference type="Pfam" id="PF10551">
    <property type="entry name" value="MULE"/>
    <property type="match status" value="1"/>
</dbReference>
<keyword evidence="5" id="KW-1185">Reference proteome</keyword>
<dbReference type="InterPro" id="IPR004332">
    <property type="entry name" value="Transposase_MuDR"/>
</dbReference>
<dbReference type="InterPro" id="IPR018289">
    <property type="entry name" value="MULE_transposase_dom"/>
</dbReference>
<gene>
    <name evidence="4" type="ORF">CCACVL1_19648</name>
</gene>
<evidence type="ECO:0000259" key="1">
    <source>
        <dbReference type="Pfam" id="PF03108"/>
    </source>
</evidence>
<reference evidence="4 5" key="1">
    <citation type="submission" date="2013-09" db="EMBL/GenBank/DDBJ databases">
        <title>Corchorus capsularis genome sequencing.</title>
        <authorList>
            <person name="Alam M."/>
            <person name="Haque M.S."/>
            <person name="Islam M.S."/>
            <person name="Emdad E.M."/>
            <person name="Islam M.M."/>
            <person name="Ahmed B."/>
            <person name="Halim A."/>
            <person name="Hossen Q.M.M."/>
            <person name="Hossain M.Z."/>
            <person name="Ahmed R."/>
            <person name="Khan M.M."/>
            <person name="Islam R."/>
            <person name="Rashid M.M."/>
            <person name="Khan S.A."/>
            <person name="Rahman M.S."/>
            <person name="Alam M."/>
        </authorList>
    </citation>
    <scope>NUCLEOTIDE SEQUENCE [LARGE SCALE GENOMIC DNA]</scope>
    <source>
        <strain evidence="5">cv. CVL-1</strain>
        <tissue evidence="4">Whole seedling</tissue>
    </source>
</reference>